<accession>A0ABD0ZMW3</accession>
<evidence type="ECO:0000256" key="4">
    <source>
        <dbReference type="RuleBase" id="RU003718"/>
    </source>
</evidence>
<dbReference type="GO" id="GO:0016134">
    <property type="term" value="P:saponin metabolic process"/>
    <property type="evidence" value="ECO:0007669"/>
    <property type="project" value="UniProtKB-ARBA"/>
</dbReference>
<keyword evidence="2 4" id="KW-0328">Glycosyltransferase</keyword>
<dbReference type="EMBL" id="JBANAX010000715">
    <property type="protein sequence ID" value="KAL1195927.1"/>
    <property type="molecule type" value="Genomic_DNA"/>
</dbReference>
<dbReference type="Pfam" id="PF00201">
    <property type="entry name" value="UDPGT"/>
    <property type="match status" value="1"/>
</dbReference>
<dbReference type="PANTHER" id="PTHR48046:SF1">
    <property type="entry name" value="GLYCOSYLTRANSFERASE-RELATED"/>
    <property type="match status" value="1"/>
</dbReference>
<dbReference type="InterPro" id="IPR035595">
    <property type="entry name" value="UDP_glycos_trans_CS"/>
</dbReference>
<proteinExistence type="inferred from homology"/>
<comment type="caution">
    <text evidence="6">The sequence shown here is derived from an EMBL/GenBank/DDBJ whole genome shotgun (WGS) entry which is preliminary data.</text>
</comment>
<comment type="similarity">
    <text evidence="1 4">Belongs to the UDP-glycosyltransferase family.</text>
</comment>
<organism evidence="6 7">
    <name type="scientific">Cardamine amara subsp. amara</name>
    <dbReference type="NCBI Taxonomy" id="228776"/>
    <lineage>
        <taxon>Eukaryota</taxon>
        <taxon>Viridiplantae</taxon>
        <taxon>Streptophyta</taxon>
        <taxon>Embryophyta</taxon>
        <taxon>Tracheophyta</taxon>
        <taxon>Spermatophyta</taxon>
        <taxon>Magnoliopsida</taxon>
        <taxon>eudicotyledons</taxon>
        <taxon>Gunneridae</taxon>
        <taxon>Pentapetalae</taxon>
        <taxon>rosids</taxon>
        <taxon>malvids</taxon>
        <taxon>Brassicales</taxon>
        <taxon>Brassicaceae</taxon>
        <taxon>Cardamineae</taxon>
        <taxon>Cardamine</taxon>
    </lineage>
</organism>
<dbReference type="Proteomes" id="UP001558713">
    <property type="component" value="Unassembled WGS sequence"/>
</dbReference>
<evidence type="ECO:0000313" key="7">
    <source>
        <dbReference type="Proteomes" id="UP001558713"/>
    </source>
</evidence>
<dbReference type="EC" id="2.4.1.-" evidence="5"/>
<keyword evidence="3 4" id="KW-0808">Transferase</keyword>
<sequence length="475" mass="52209">MDQAHALLVASPGLGHLIPVLELGNRLSSVLNVHVTILAVISGSSSLTEIETIHAATTRGTCEIMELPSVDIDHLVEPDATVVTKIAAKMRAMKSAVRDAVKSMKRKPTVMIVDFLGTNLISIDDVGVMAKYVYVPSHAWFLALIVYLPVLDKVVEGEYVEIKEPLKIPGCKPVGPKELLDTMLNRSNQQYRECVQTGLEIPMSDGILVNTWEELQGNTLAALREDKDLNRVMKIPVYPIGPIIRTSGPIVKTKLTENPNGIFEWLDKQRERSVVYVCLGSGGKLSFEQTMELAWGLELSGQSFLWVLRRPVSYLGVSSRDDDHVSNGLPKGFLDRTRGVGLVVTQWAPQVEILSHGSIGGFLSHCGWSSVLESLTEGVPIIAWPLYAEQWMNATLLADEIGVAIRTLELPSKKVIGREEVAFLVKKIVAEEDSEGRKIRAKAQEVKVGSKRAWAHGGSSHSSLLEWAKQCRLVS</sequence>
<dbReference type="AlphaFoldDB" id="A0ABD0ZMW3"/>
<evidence type="ECO:0000313" key="6">
    <source>
        <dbReference type="EMBL" id="KAL1195927.1"/>
    </source>
</evidence>
<name>A0ABD0ZMW3_CARAN</name>
<dbReference type="FunFam" id="3.40.50.2000:FF:000056">
    <property type="entry name" value="Glycosyltransferase"/>
    <property type="match status" value="1"/>
</dbReference>
<dbReference type="GO" id="GO:0008194">
    <property type="term" value="F:UDP-glycosyltransferase activity"/>
    <property type="evidence" value="ECO:0007669"/>
    <property type="project" value="UniProtKB-ARBA"/>
</dbReference>
<protein>
    <recommendedName>
        <fullName evidence="5">Glycosyltransferase</fullName>
        <ecNumber evidence="5">2.4.1.-</ecNumber>
    </recommendedName>
</protein>
<dbReference type="PROSITE" id="PS00375">
    <property type="entry name" value="UDPGT"/>
    <property type="match status" value="1"/>
</dbReference>
<keyword evidence="7" id="KW-1185">Reference proteome</keyword>
<evidence type="ECO:0000256" key="5">
    <source>
        <dbReference type="RuleBase" id="RU362057"/>
    </source>
</evidence>
<dbReference type="SUPFAM" id="SSF53756">
    <property type="entry name" value="UDP-Glycosyltransferase/glycogen phosphorylase"/>
    <property type="match status" value="1"/>
</dbReference>
<dbReference type="InterPro" id="IPR002213">
    <property type="entry name" value="UDP_glucos_trans"/>
</dbReference>
<dbReference type="CDD" id="cd03784">
    <property type="entry name" value="GT1_Gtf-like"/>
    <property type="match status" value="1"/>
</dbReference>
<evidence type="ECO:0000256" key="2">
    <source>
        <dbReference type="ARBA" id="ARBA00022676"/>
    </source>
</evidence>
<dbReference type="Gene3D" id="3.40.50.2000">
    <property type="entry name" value="Glycogen Phosphorylase B"/>
    <property type="match status" value="2"/>
</dbReference>
<reference evidence="6 7" key="1">
    <citation type="submission" date="2024-04" db="EMBL/GenBank/DDBJ databases">
        <title>Genome assembly C_amara_ONT_v2.</title>
        <authorList>
            <person name="Yant L."/>
            <person name="Moore C."/>
            <person name="Slenker M."/>
        </authorList>
    </citation>
    <scope>NUCLEOTIDE SEQUENCE [LARGE SCALE GENOMIC DNA]</scope>
    <source>
        <tissue evidence="6">Leaf</tissue>
    </source>
</reference>
<evidence type="ECO:0000256" key="3">
    <source>
        <dbReference type="ARBA" id="ARBA00022679"/>
    </source>
</evidence>
<dbReference type="PANTHER" id="PTHR48046">
    <property type="entry name" value="UDP-GLYCOSYLTRANSFERASE 72E1"/>
    <property type="match status" value="1"/>
</dbReference>
<evidence type="ECO:0000256" key="1">
    <source>
        <dbReference type="ARBA" id="ARBA00009995"/>
    </source>
</evidence>
<gene>
    <name evidence="6" type="ORF">V5N11_029294</name>
</gene>